<evidence type="ECO:0000256" key="1">
    <source>
        <dbReference type="SAM" id="MobiDB-lite"/>
    </source>
</evidence>
<feature type="compositionally biased region" description="Low complexity" evidence="1">
    <location>
        <begin position="101"/>
        <end position="119"/>
    </location>
</feature>
<name>A0A0D9Y9S9_9ORYZ</name>
<organism evidence="2">
    <name type="scientific">Oryza glumipatula</name>
    <dbReference type="NCBI Taxonomy" id="40148"/>
    <lineage>
        <taxon>Eukaryota</taxon>
        <taxon>Viridiplantae</taxon>
        <taxon>Streptophyta</taxon>
        <taxon>Embryophyta</taxon>
        <taxon>Tracheophyta</taxon>
        <taxon>Spermatophyta</taxon>
        <taxon>Magnoliopsida</taxon>
        <taxon>Liliopsida</taxon>
        <taxon>Poales</taxon>
        <taxon>Poaceae</taxon>
        <taxon>BOP clade</taxon>
        <taxon>Oryzoideae</taxon>
        <taxon>Oryzeae</taxon>
        <taxon>Oryzinae</taxon>
        <taxon>Oryza</taxon>
    </lineage>
</organism>
<accession>A0A0D9Y9S9</accession>
<keyword evidence="3" id="KW-1185">Reference proteome</keyword>
<reference evidence="2" key="1">
    <citation type="submission" date="2013-08" db="EMBL/GenBank/DDBJ databases">
        <title>Oryza genome evolution.</title>
        <authorList>
            <person name="Wing R.A."/>
            <person name="Panaud O."/>
            <person name="Oliveira A.C."/>
        </authorList>
    </citation>
    <scope>NUCLEOTIDE SEQUENCE</scope>
</reference>
<dbReference type="EnsemblPlants" id="OGLUM01G21240.2">
    <property type="protein sequence ID" value="OGLUM01G21240.2"/>
    <property type="gene ID" value="OGLUM01G21240"/>
</dbReference>
<evidence type="ECO:0000313" key="3">
    <source>
        <dbReference type="Proteomes" id="UP000026961"/>
    </source>
</evidence>
<proteinExistence type="predicted"/>
<evidence type="ECO:0000313" key="2">
    <source>
        <dbReference type="EnsemblPlants" id="OGLUM01G21240.2"/>
    </source>
</evidence>
<protein>
    <submittedName>
        <fullName evidence="2">Uncharacterized protein</fullName>
    </submittedName>
</protein>
<feature type="region of interest" description="Disordered" evidence="1">
    <location>
        <begin position="99"/>
        <end position="149"/>
    </location>
</feature>
<dbReference type="HOGENOM" id="CLU_1071086_0_0_1"/>
<sequence length="260" mass="28049">MAIAQYMPSRAGSPQPGLARVEEARRAAALVPVGARRAAADAGCRSSRRASDGGRLSPLFGRAAGGSPALHDSAYSPLRRGSDSASRRVALWLAGRRLRSRSASPRPRRSPLQLPLSVAAPPPSQPPAADAGSRGDRGVQHSRQQQRADATFDLRLSIPAFPCGMNSSVGSAGRMMEEVANEGSDVLGERNMKEQQSNKDDVCVERAMEQVSSHDDDLLREALLETGLFTGVVSIDPMHKKVERYKQKVSWDVFHMVTLQ</sequence>
<reference evidence="2" key="2">
    <citation type="submission" date="2015-04" db="UniProtKB">
        <authorList>
            <consortium name="EnsemblPlants"/>
        </authorList>
    </citation>
    <scope>IDENTIFICATION</scope>
</reference>
<reference evidence="2" key="3">
    <citation type="submission" date="2018-05" db="EMBL/GenBank/DDBJ databases">
        <title>OgluRS3 (Oryza glumaepatula Reference Sequence Version 3).</title>
        <authorList>
            <person name="Zhang J."/>
            <person name="Kudrna D."/>
            <person name="Lee S."/>
            <person name="Talag J."/>
            <person name="Welchert J."/>
            <person name="Wing R.A."/>
        </authorList>
    </citation>
    <scope>NUCLEOTIDE SEQUENCE [LARGE SCALE GENOMIC DNA]</scope>
</reference>
<dbReference type="Gramene" id="OGLUM01G21240.2">
    <property type="protein sequence ID" value="OGLUM01G21240.2"/>
    <property type="gene ID" value="OGLUM01G21240"/>
</dbReference>
<feature type="region of interest" description="Disordered" evidence="1">
    <location>
        <begin position="32"/>
        <end position="81"/>
    </location>
</feature>
<dbReference type="AlphaFoldDB" id="A0A0D9Y9S9"/>
<feature type="compositionally biased region" description="Low complexity" evidence="1">
    <location>
        <begin position="32"/>
        <end position="45"/>
    </location>
</feature>
<dbReference type="Proteomes" id="UP000026961">
    <property type="component" value="Chromosome 1"/>
</dbReference>